<evidence type="ECO:0000256" key="3">
    <source>
        <dbReference type="ARBA" id="ARBA00023163"/>
    </source>
</evidence>
<dbReference type="RefSeq" id="WP_380533990.1">
    <property type="nucleotide sequence ID" value="NZ_JBHFAB010000004.1"/>
</dbReference>
<dbReference type="PANTHER" id="PTHR44846:SF17">
    <property type="entry name" value="GNTR-FAMILY TRANSCRIPTIONAL REGULATOR"/>
    <property type="match status" value="1"/>
</dbReference>
<gene>
    <name evidence="5" type="ORF">ACEZDE_07705</name>
</gene>
<evidence type="ECO:0000313" key="5">
    <source>
        <dbReference type="EMBL" id="MFC1416523.1"/>
    </source>
</evidence>
<keyword evidence="2" id="KW-0238">DNA-binding</keyword>
<dbReference type="PROSITE" id="PS50949">
    <property type="entry name" value="HTH_GNTR"/>
    <property type="match status" value="1"/>
</dbReference>
<organism evidence="5 6">
    <name type="scientific">Streptacidiphilus cavernicola</name>
    <dbReference type="NCBI Taxonomy" id="3342716"/>
    <lineage>
        <taxon>Bacteria</taxon>
        <taxon>Bacillati</taxon>
        <taxon>Actinomycetota</taxon>
        <taxon>Actinomycetes</taxon>
        <taxon>Kitasatosporales</taxon>
        <taxon>Streptomycetaceae</taxon>
        <taxon>Streptacidiphilus</taxon>
    </lineage>
</organism>
<dbReference type="Gene3D" id="1.10.10.10">
    <property type="entry name" value="Winged helix-like DNA-binding domain superfamily/Winged helix DNA-binding domain"/>
    <property type="match status" value="1"/>
</dbReference>
<accession>A0ABV6VS30</accession>
<dbReference type="InterPro" id="IPR036388">
    <property type="entry name" value="WH-like_DNA-bd_sf"/>
</dbReference>
<evidence type="ECO:0000259" key="4">
    <source>
        <dbReference type="PROSITE" id="PS50949"/>
    </source>
</evidence>
<dbReference type="InterPro" id="IPR036390">
    <property type="entry name" value="WH_DNA-bd_sf"/>
</dbReference>
<dbReference type="SMART" id="SM00345">
    <property type="entry name" value="HTH_GNTR"/>
    <property type="match status" value="1"/>
</dbReference>
<sequence length="122" mass="13147">MQSESQPPYVVIAGDLRRKILDGTFGPGERLATAKVFAKEYGAAIMTVQNAIRLLREEGLVITQQGRGIFVSANPGESADQRPSAEFAAVMSSLDKVIAELGRLDGRVRELEQTVDALQSGD</sequence>
<evidence type="ECO:0000256" key="1">
    <source>
        <dbReference type="ARBA" id="ARBA00023015"/>
    </source>
</evidence>
<dbReference type="Pfam" id="PF00392">
    <property type="entry name" value="GntR"/>
    <property type="match status" value="1"/>
</dbReference>
<dbReference type="InterPro" id="IPR050679">
    <property type="entry name" value="Bact_HTH_transcr_reg"/>
</dbReference>
<reference evidence="5 6" key="1">
    <citation type="submission" date="2024-09" db="EMBL/GenBank/DDBJ databases">
        <authorList>
            <person name="Lee S.D."/>
        </authorList>
    </citation>
    <scope>NUCLEOTIDE SEQUENCE [LARGE SCALE GENOMIC DNA]</scope>
    <source>
        <strain evidence="5 6">N8-3</strain>
    </source>
</reference>
<comment type="caution">
    <text evidence="5">The sequence shown here is derived from an EMBL/GenBank/DDBJ whole genome shotgun (WGS) entry which is preliminary data.</text>
</comment>
<keyword evidence="1" id="KW-0805">Transcription regulation</keyword>
<keyword evidence="6" id="KW-1185">Reference proteome</keyword>
<protein>
    <submittedName>
        <fullName evidence="5">GntR family transcriptional regulator</fullName>
    </submittedName>
</protein>
<feature type="domain" description="HTH gntR-type" evidence="4">
    <location>
        <begin position="6"/>
        <end position="74"/>
    </location>
</feature>
<dbReference type="EMBL" id="JBHFAB010000004">
    <property type="protein sequence ID" value="MFC1416523.1"/>
    <property type="molecule type" value="Genomic_DNA"/>
</dbReference>
<evidence type="ECO:0000256" key="2">
    <source>
        <dbReference type="ARBA" id="ARBA00023125"/>
    </source>
</evidence>
<dbReference type="InterPro" id="IPR000524">
    <property type="entry name" value="Tscrpt_reg_HTH_GntR"/>
</dbReference>
<dbReference type="Proteomes" id="UP001592531">
    <property type="component" value="Unassembled WGS sequence"/>
</dbReference>
<name>A0ABV6VS30_9ACTN</name>
<proteinExistence type="predicted"/>
<dbReference type="PANTHER" id="PTHR44846">
    <property type="entry name" value="MANNOSYL-D-GLYCERATE TRANSPORT/METABOLISM SYSTEM REPRESSOR MNGR-RELATED"/>
    <property type="match status" value="1"/>
</dbReference>
<keyword evidence="3" id="KW-0804">Transcription</keyword>
<dbReference type="CDD" id="cd07377">
    <property type="entry name" value="WHTH_GntR"/>
    <property type="match status" value="1"/>
</dbReference>
<dbReference type="SUPFAM" id="SSF46785">
    <property type="entry name" value="Winged helix' DNA-binding domain"/>
    <property type="match status" value="1"/>
</dbReference>
<evidence type="ECO:0000313" key="6">
    <source>
        <dbReference type="Proteomes" id="UP001592531"/>
    </source>
</evidence>